<evidence type="ECO:0000313" key="1">
    <source>
        <dbReference type="EnsemblMetazoa" id="MESCA007008-PA"/>
    </source>
</evidence>
<keyword evidence="2" id="KW-1185">Reference proteome</keyword>
<dbReference type="Proteomes" id="UP000015102">
    <property type="component" value="Unassembled WGS sequence"/>
</dbReference>
<proteinExistence type="predicted"/>
<reference evidence="2" key="1">
    <citation type="submission" date="2013-02" db="EMBL/GenBank/DDBJ databases">
        <authorList>
            <person name="Hughes D."/>
        </authorList>
    </citation>
    <scope>NUCLEOTIDE SEQUENCE</scope>
    <source>
        <strain>Durham</strain>
        <strain evidence="2">NC isolate 2 -- Noor lab</strain>
    </source>
</reference>
<dbReference type="EnsemblMetazoa" id="MESCA007008-RA">
    <property type="protein sequence ID" value="MESCA007008-PA"/>
    <property type="gene ID" value="MESCA007008"/>
</dbReference>
<name>T1GTH6_MEGSC</name>
<dbReference type="EMBL" id="CAQQ02190012">
    <property type="status" value="NOT_ANNOTATED_CDS"/>
    <property type="molecule type" value="Genomic_DNA"/>
</dbReference>
<reference evidence="1" key="2">
    <citation type="submission" date="2015-06" db="UniProtKB">
        <authorList>
            <consortium name="EnsemblMetazoa"/>
        </authorList>
    </citation>
    <scope>IDENTIFICATION</scope>
</reference>
<accession>T1GTH6</accession>
<dbReference type="AlphaFoldDB" id="T1GTH6"/>
<protein>
    <submittedName>
        <fullName evidence="1">Uncharacterized protein</fullName>
    </submittedName>
</protein>
<evidence type="ECO:0000313" key="2">
    <source>
        <dbReference type="Proteomes" id="UP000015102"/>
    </source>
</evidence>
<sequence>MFLDHQSCKANPRQCKPLPTKSTYDSLQTKSWTYGPGPMMAIAFSIDGRRTSFVLSKDKESSF</sequence>
<dbReference type="HOGENOM" id="CLU_2888351_0_0_1"/>
<organism evidence="1 2">
    <name type="scientific">Megaselia scalaris</name>
    <name type="common">Humpbacked fly</name>
    <name type="synonym">Phora scalaris</name>
    <dbReference type="NCBI Taxonomy" id="36166"/>
    <lineage>
        <taxon>Eukaryota</taxon>
        <taxon>Metazoa</taxon>
        <taxon>Ecdysozoa</taxon>
        <taxon>Arthropoda</taxon>
        <taxon>Hexapoda</taxon>
        <taxon>Insecta</taxon>
        <taxon>Pterygota</taxon>
        <taxon>Neoptera</taxon>
        <taxon>Endopterygota</taxon>
        <taxon>Diptera</taxon>
        <taxon>Brachycera</taxon>
        <taxon>Muscomorpha</taxon>
        <taxon>Platypezoidea</taxon>
        <taxon>Phoridae</taxon>
        <taxon>Megaseliini</taxon>
        <taxon>Megaselia</taxon>
    </lineage>
</organism>
<dbReference type="EMBL" id="CAQQ02190011">
    <property type="status" value="NOT_ANNOTATED_CDS"/>
    <property type="molecule type" value="Genomic_DNA"/>
</dbReference>